<dbReference type="RefSeq" id="XP_056553512.1">
    <property type="nucleotide sequence ID" value="XM_056701449.1"/>
</dbReference>
<keyword evidence="2" id="KW-1185">Reference proteome</keyword>
<proteinExistence type="predicted"/>
<comment type="caution">
    <text evidence="1">The sequence shown here is derived from an EMBL/GenBank/DDBJ whole genome shotgun (WGS) entry which is preliminary data.</text>
</comment>
<dbReference type="EMBL" id="JAPZBS010000007">
    <property type="protein sequence ID" value="KAJ5368770.1"/>
    <property type="molecule type" value="Genomic_DNA"/>
</dbReference>
<dbReference type="OrthoDB" id="4937900at2759"/>
<dbReference type="Proteomes" id="UP001147782">
    <property type="component" value="Unassembled WGS sequence"/>
</dbReference>
<name>A0A9W9V709_9EURO</name>
<accession>A0A9W9V709</accession>
<gene>
    <name evidence="1" type="ORF">N7496_008530</name>
</gene>
<organism evidence="1 2">
    <name type="scientific">Penicillium cataractarum</name>
    <dbReference type="NCBI Taxonomy" id="2100454"/>
    <lineage>
        <taxon>Eukaryota</taxon>
        <taxon>Fungi</taxon>
        <taxon>Dikarya</taxon>
        <taxon>Ascomycota</taxon>
        <taxon>Pezizomycotina</taxon>
        <taxon>Eurotiomycetes</taxon>
        <taxon>Eurotiomycetidae</taxon>
        <taxon>Eurotiales</taxon>
        <taxon>Aspergillaceae</taxon>
        <taxon>Penicillium</taxon>
    </lineage>
</organism>
<evidence type="ECO:0000313" key="1">
    <source>
        <dbReference type="EMBL" id="KAJ5368770.1"/>
    </source>
</evidence>
<protein>
    <submittedName>
        <fullName evidence="1">Uncharacterized protein</fullName>
    </submittedName>
</protein>
<dbReference type="GeneID" id="81440628"/>
<sequence length="130" mass="14431">MHEYVIDGLLAVTALHMASLKAEESSYWFKVSLTYQSRATVGLRQTLDSTSRDFQAAFAASALIVVMVKASPIFRKDENPTSLLQEVMTIRSILKGCEVIFSHIAHTKEGDSISLIRRDGMHEKVTISEG</sequence>
<evidence type="ECO:0000313" key="2">
    <source>
        <dbReference type="Proteomes" id="UP001147782"/>
    </source>
</evidence>
<dbReference type="AlphaFoldDB" id="A0A9W9V709"/>
<reference evidence="1" key="1">
    <citation type="submission" date="2022-11" db="EMBL/GenBank/DDBJ databases">
        <authorList>
            <person name="Petersen C."/>
        </authorList>
    </citation>
    <scope>NUCLEOTIDE SEQUENCE</scope>
    <source>
        <strain evidence="1">IBT 29864</strain>
    </source>
</reference>
<reference evidence="1" key="2">
    <citation type="journal article" date="2023" name="IMA Fungus">
        <title>Comparative genomic study of the Penicillium genus elucidates a diverse pangenome and 15 lateral gene transfer events.</title>
        <authorList>
            <person name="Petersen C."/>
            <person name="Sorensen T."/>
            <person name="Nielsen M.R."/>
            <person name="Sondergaard T.E."/>
            <person name="Sorensen J.L."/>
            <person name="Fitzpatrick D.A."/>
            <person name="Frisvad J.C."/>
            <person name="Nielsen K.L."/>
        </authorList>
    </citation>
    <scope>NUCLEOTIDE SEQUENCE</scope>
    <source>
        <strain evidence="1">IBT 29864</strain>
    </source>
</reference>